<protein>
    <recommendedName>
        <fullName evidence="7">Translational machinery component</fullName>
    </recommendedName>
</protein>
<sequence>MSFLRALPSLRSRAVTHRAWAASFSSSARACASASSSSQPPELTEFLESAPNAVPETDISSADIPSAQAAAESTIVDDGPPQAPADSYPANPATAANKLAKAEVGQTRDLYAVSVKATRNNTIVTFARPNGKQLITLTGGKLGFKKSNRNGYEAGYQCAVGIIAAMEAEMERTDFEWQLFLKGFGAGREAMLTAVTTSVGARVKDRLKRVTDRTPIKIGGTRGQKTRRI</sequence>
<keyword evidence="3" id="KW-0687">Ribonucleoprotein</keyword>
<dbReference type="GO" id="GO:1990904">
    <property type="term" value="C:ribonucleoprotein complex"/>
    <property type="evidence" value="ECO:0007669"/>
    <property type="project" value="UniProtKB-KW"/>
</dbReference>
<evidence type="ECO:0000256" key="1">
    <source>
        <dbReference type="ARBA" id="ARBA00006194"/>
    </source>
</evidence>
<dbReference type="EMBL" id="JAPEVG010000078">
    <property type="protein sequence ID" value="KAJ8487485.1"/>
    <property type="molecule type" value="Genomic_DNA"/>
</dbReference>
<feature type="region of interest" description="Disordered" evidence="4">
    <location>
        <begin position="67"/>
        <end position="92"/>
    </location>
</feature>
<dbReference type="Pfam" id="PF00411">
    <property type="entry name" value="Ribosomal_S11"/>
    <property type="match status" value="1"/>
</dbReference>
<accession>A0AAD7TWM5</accession>
<dbReference type="GO" id="GO:0006412">
    <property type="term" value="P:translation"/>
    <property type="evidence" value="ECO:0007669"/>
    <property type="project" value="InterPro"/>
</dbReference>
<keyword evidence="2" id="KW-0689">Ribosomal protein</keyword>
<dbReference type="Proteomes" id="UP001215151">
    <property type="component" value="Unassembled WGS sequence"/>
</dbReference>
<reference evidence="5" key="1">
    <citation type="submission" date="2022-11" db="EMBL/GenBank/DDBJ databases">
        <title>Genome Sequence of Cubamyces cubensis.</title>
        <authorList>
            <person name="Buettner E."/>
        </authorList>
    </citation>
    <scope>NUCLEOTIDE SEQUENCE</scope>
    <source>
        <strain evidence="5">MPL-01</strain>
    </source>
</reference>
<evidence type="ECO:0000256" key="2">
    <source>
        <dbReference type="ARBA" id="ARBA00022980"/>
    </source>
</evidence>
<organism evidence="5 6">
    <name type="scientific">Trametes cubensis</name>
    <dbReference type="NCBI Taxonomy" id="1111947"/>
    <lineage>
        <taxon>Eukaryota</taxon>
        <taxon>Fungi</taxon>
        <taxon>Dikarya</taxon>
        <taxon>Basidiomycota</taxon>
        <taxon>Agaricomycotina</taxon>
        <taxon>Agaricomycetes</taxon>
        <taxon>Polyporales</taxon>
        <taxon>Polyporaceae</taxon>
        <taxon>Trametes</taxon>
    </lineage>
</organism>
<dbReference type="SUPFAM" id="SSF53137">
    <property type="entry name" value="Translational machinery components"/>
    <property type="match status" value="1"/>
</dbReference>
<evidence type="ECO:0000256" key="4">
    <source>
        <dbReference type="SAM" id="MobiDB-lite"/>
    </source>
</evidence>
<dbReference type="GO" id="GO:0003735">
    <property type="term" value="F:structural constituent of ribosome"/>
    <property type="evidence" value="ECO:0007669"/>
    <property type="project" value="InterPro"/>
</dbReference>
<dbReference type="HAMAP" id="MF_01310">
    <property type="entry name" value="Ribosomal_uS11"/>
    <property type="match status" value="1"/>
</dbReference>
<gene>
    <name evidence="5" type="ORF">ONZ51_g4129</name>
</gene>
<keyword evidence="6" id="KW-1185">Reference proteome</keyword>
<evidence type="ECO:0000256" key="3">
    <source>
        <dbReference type="ARBA" id="ARBA00023274"/>
    </source>
</evidence>
<dbReference type="PANTHER" id="PTHR11759">
    <property type="entry name" value="40S RIBOSOMAL PROTEIN S14/30S RIBOSOMAL PROTEIN S11"/>
    <property type="match status" value="1"/>
</dbReference>
<evidence type="ECO:0000313" key="6">
    <source>
        <dbReference type="Proteomes" id="UP001215151"/>
    </source>
</evidence>
<dbReference type="InterPro" id="IPR036967">
    <property type="entry name" value="Ribosomal_uS11_sf"/>
</dbReference>
<name>A0AAD7TWM5_9APHY</name>
<dbReference type="AlphaFoldDB" id="A0AAD7TWM5"/>
<proteinExistence type="inferred from homology"/>
<dbReference type="GO" id="GO:0005840">
    <property type="term" value="C:ribosome"/>
    <property type="evidence" value="ECO:0007669"/>
    <property type="project" value="UniProtKB-KW"/>
</dbReference>
<comment type="similarity">
    <text evidence="1">Belongs to the universal ribosomal protein uS11 family.</text>
</comment>
<comment type="caution">
    <text evidence="5">The sequence shown here is derived from an EMBL/GenBank/DDBJ whole genome shotgun (WGS) entry which is preliminary data.</text>
</comment>
<dbReference type="InterPro" id="IPR001971">
    <property type="entry name" value="Ribosomal_uS11"/>
</dbReference>
<evidence type="ECO:0008006" key="7">
    <source>
        <dbReference type="Google" id="ProtNLM"/>
    </source>
</evidence>
<dbReference type="Gene3D" id="3.30.420.80">
    <property type="entry name" value="Ribosomal protein S11"/>
    <property type="match status" value="1"/>
</dbReference>
<evidence type="ECO:0000313" key="5">
    <source>
        <dbReference type="EMBL" id="KAJ8487485.1"/>
    </source>
</evidence>